<organism evidence="10 11">
    <name type="scientific">Thalassococcus lentus</name>
    <dbReference type="NCBI Taxonomy" id="1210524"/>
    <lineage>
        <taxon>Bacteria</taxon>
        <taxon>Pseudomonadati</taxon>
        <taxon>Pseudomonadota</taxon>
        <taxon>Alphaproteobacteria</taxon>
        <taxon>Rhodobacterales</taxon>
        <taxon>Roseobacteraceae</taxon>
        <taxon>Thalassococcus</taxon>
    </lineage>
</organism>
<dbReference type="Pfam" id="PF07690">
    <property type="entry name" value="MFS_1"/>
    <property type="match status" value="1"/>
</dbReference>
<accession>A0ABT4XR05</accession>
<feature type="transmembrane region" description="Helical" evidence="8">
    <location>
        <begin position="142"/>
        <end position="166"/>
    </location>
</feature>
<evidence type="ECO:0000259" key="9">
    <source>
        <dbReference type="PROSITE" id="PS50850"/>
    </source>
</evidence>
<dbReference type="EMBL" id="JAQIOY010000002">
    <property type="protein sequence ID" value="MDA7424376.1"/>
    <property type="molecule type" value="Genomic_DNA"/>
</dbReference>
<feature type="transmembrane region" description="Helical" evidence="8">
    <location>
        <begin position="259"/>
        <end position="280"/>
    </location>
</feature>
<keyword evidence="4" id="KW-1003">Cell membrane</keyword>
<dbReference type="CDD" id="cd17320">
    <property type="entry name" value="MFS_MdfA_MDR_like"/>
    <property type="match status" value="1"/>
</dbReference>
<feature type="transmembrane region" description="Helical" evidence="8">
    <location>
        <begin position="349"/>
        <end position="373"/>
    </location>
</feature>
<feature type="transmembrane region" description="Helical" evidence="8">
    <location>
        <begin position="172"/>
        <end position="192"/>
    </location>
</feature>
<dbReference type="PANTHER" id="PTHR23502:SF132">
    <property type="entry name" value="POLYAMINE TRANSPORTER 2-RELATED"/>
    <property type="match status" value="1"/>
</dbReference>
<dbReference type="PROSITE" id="PS50850">
    <property type="entry name" value="MFS"/>
    <property type="match status" value="1"/>
</dbReference>
<evidence type="ECO:0000313" key="10">
    <source>
        <dbReference type="EMBL" id="MDA7424376.1"/>
    </source>
</evidence>
<feature type="transmembrane region" description="Helical" evidence="8">
    <location>
        <begin position="379"/>
        <end position="397"/>
    </location>
</feature>
<evidence type="ECO:0000256" key="5">
    <source>
        <dbReference type="ARBA" id="ARBA00022692"/>
    </source>
</evidence>
<feature type="transmembrane region" description="Helical" evidence="8">
    <location>
        <begin position="109"/>
        <end position="130"/>
    </location>
</feature>
<dbReference type="Proteomes" id="UP001210720">
    <property type="component" value="Unassembled WGS sequence"/>
</dbReference>
<dbReference type="InterPro" id="IPR005829">
    <property type="entry name" value="Sugar_transporter_CS"/>
</dbReference>
<feature type="domain" description="Major facilitator superfamily (MFS) profile" evidence="9">
    <location>
        <begin position="17"/>
        <end position="401"/>
    </location>
</feature>
<sequence>MSEPSPSVPRKPGRKEFIALVAMMSALVALSVDTMLPGLPQMAQDLTPNDPNRAQLVVTSFVLGMGLGTLVTGPLSDSFGRKSVLLWGSVIYVASALACAYAQSMEALLIARLVQGLGAAGPRVVALALVRDRYAGRGMARIVSFVMIVFTTVPAIAPSLGALAVAYSSWRLIFWIFIVFAVVLSLWTVIRLPETLSPEHRRPFKARSLRAAVLEMLMHPTCRLSILVQGLGFGCLFATISTVQPIYDLTFDRAHEFHLWFGAIAVLAASASFLNAALVMRLGMIRLVSAMLLAQVVMSAVMIALLLFGVSGNTLFGLFMLWQLSLFFQAGLTIGNLNAIAMEPMGHIAGMAASVIGSLATIIAVILAVPIGLAFDGTPMPLAIGVFVLCALSLILMRRMRDLQDENSTL</sequence>
<dbReference type="InterPro" id="IPR004812">
    <property type="entry name" value="Efflux_drug-R_Bcr/CmlA"/>
</dbReference>
<dbReference type="RefSeq" id="WP_271431733.1">
    <property type="nucleotide sequence ID" value="NZ_JAQIOY010000002.1"/>
</dbReference>
<comment type="similarity">
    <text evidence="2 8">Belongs to the major facilitator superfamily. Bcr/CmlA family.</text>
</comment>
<dbReference type="InterPro" id="IPR020846">
    <property type="entry name" value="MFS_dom"/>
</dbReference>
<evidence type="ECO:0000313" key="11">
    <source>
        <dbReference type="Proteomes" id="UP001210720"/>
    </source>
</evidence>
<keyword evidence="3 8" id="KW-0813">Transport</keyword>
<evidence type="ECO:0000256" key="3">
    <source>
        <dbReference type="ARBA" id="ARBA00022448"/>
    </source>
</evidence>
<feature type="transmembrane region" description="Helical" evidence="8">
    <location>
        <begin position="84"/>
        <end position="103"/>
    </location>
</feature>
<proteinExistence type="inferred from homology"/>
<keyword evidence="7 8" id="KW-0472">Membrane</keyword>
<keyword evidence="5 8" id="KW-0812">Transmembrane</keyword>
<feature type="transmembrane region" description="Helical" evidence="8">
    <location>
        <begin position="17"/>
        <end position="36"/>
    </location>
</feature>
<gene>
    <name evidence="10" type="ORF">PFY00_06540</name>
</gene>
<feature type="transmembrane region" description="Helical" evidence="8">
    <location>
        <begin position="226"/>
        <end position="247"/>
    </location>
</feature>
<evidence type="ECO:0000256" key="2">
    <source>
        <dbReference type="ARBA" id="ARBA00006236"/>
    </source>
</evidence>
<evidence type="ECO:0000256" key="4">
    <source>
        <dbReference type="ARBA" id="ARBA00022475"/>
    </source>
</evidence>
<dbReference type="PANTHER" id="PTHR23502">
    <property type="entry name" value="MAJOR FACILITATOR SUPERFAMILY"/>
    <property type="match status" value="1"/>
</dbReference>
<evidence type="ECO:0000256" key="6">
    <source>
        <dbReference type="ARBA" id="ARBA00022989"/>
    </source>
</evidence>
<keyword evidence="11" id="KW-1185">Reference proteome</keyword>
<dbReference type="Gene3D" id="1.20.1720.10">
    <property type="entry name" value="Multidrug resistance protein D"/>
    <property type="match status" value="1"/>
</dbReference>
<name>A0ABT4XR05_9RHOB</name>
<dbReference type="NCBIfam" id="TIGR00710">
    <property type="entry name" value="efflux_Bcr_CflA"/>
    <property type="match status" value="1"/>
</dbReference>
<feature type="transmembrane region" description="Helical" evidence="8">
    <location>
        <begin position="56"/>
        <end position="72"/>
    </location>
</feature>
<reference evidence="10 11" key="1">
    <citation type="submission" date="2023-01" db="EMBL/GenBank/DDBJ databases">
        <title>Thalassococcus onchidii sp. nov., isolated from a marine invertebrate from the South China Sea.</title>
        <authorList>
            <person name="Xu S."/>
            <person name="Liu Z."/>
            <person name="Xu Y."/>
        </authorList>
    </citation>
    <scope>NUCLEOTIDE SEQUENCE [LARGE SCALE GENOMIC DNA]</scope>
    <source>
        <strain evidence="10 11">KCTC 32084</strain>
    </source>
</reference>
<keyword evidence="8" id="KW-0997">Cell inner membrane</keyword>
<dbReference type="PROSITE" id="PS00216">
    <property type="entry name" value="SUGAR_TRANSPORT_1"/>
    <property type="match status" value="1"/>
</dbReference>
<dbReference type="SUPFAM" id="SSF103473">
    <property type="entry name" value="MFS general substrate transporter"/>
    <property type="match status" value="1"/>
</dbReference>
<dbReference type="InterPro" id="IPR036259">
    <property type="entry name" value="MFS_trans_sf"/>
</dbReference>
<evidence type="ECO:0000256" key="7">
    <source>
        <dbReference type="ARBA" id="ARBA00023136"/>
    </source>
</evidence>
<feature type="transmembrane region" description="Helical" evidence="8">
    <location>
        <begin position="315"/>
        <end position="337"/>
    </location>
</feature>
<keyword evidence="6 8" id="KW-1133">Transmembrane helix</keyword>
<dbReference type="InterPro" id="IPR011701">
    <property type="entry name" value="MFS"/>
</dbReference>
<protein>
    <recommendedName>
        <fullName evidence="8">Bcr/CflA family efflux transporter</fullName>
    </recommendedName>
</protein>
<feature type="transmembrane region" description="Helical" evidence="8">
    <location>
        <begin position="287"/>
        <end position="309"/>
    </location>
</feature>
<comment type="subcellular location">
    <subcellularLocation>
        <location evidence="8">Cell inner membrane</location>
        <topology evidence="8">Multi-pass membrane protein</topology>
    </subcellularLocation>
    <subcellularLocation>
        <location evidence="1">Cell membrane</location>
        <topology evidence="1">Multi-pass membrane protein</topology>
    </subcellularLocation>
</comment>
<evidence type="ECO:0000256" key="8">
    <source>
        <dbReference type="RuleBase" id="RU365088"/>
    </source>
</evidence>
<comment type="caution">
    <text evidence="10">The sequence shown here is derived from an EMBL/GenBank/DDBJ whole genome shotgun (WGS) entry which is preliminary data.</text>
</comment>
<evidence type="ECO:0000256" key="1">
    <source>
        <dbReference type="ARBA" id="ARBA00004651"/>
    </source>
</evidence>